<protein>
    <recommendedName>
        <fullName evidence="1">C-type lectin domain-containing protein</fullName>
    </recommendedName>
</protein>
<evidence type="ECO:0000313" key="3">
    <source>
        <dbReference type="Proteomes" id="UP001164746"/>
    </source>
</evidence>
<dbReference type="InterPro" id="IPR036116">
    <property type="entry name" value="FN3_sf"/>
</dbReference>
<reference evidence="2" key="1">
    <citation type="submission" date="2022-11" db="EMBL/GenBank/DDBJ databases">
        <title>Centuries of genome instability and evolution in soft-shell clam transmissible cancer (bioRxiv).</title>
        <authorList>
            <person name="Hart S.F.M."/>
            <person name="Yonemitsu M.A."/>
            <person name="Giersch R.M."/>
            <person name="Beal B.F."/>
            <person name="Arriagada G."/>
            <person name="Davis B.W."/>
            <person name="Ostrander E.A."/>
            <person name="Goff S.P."/>
            <person name="Metzger M.J."/>
        </authorList>
    </citation>
    <scope>NUCLEOTIDE SEQUENCE</scope>
    <source>
        <strain evidence="2">MELC-2E11</strain>
        <tissue evidence="2">Siphon/mantle</tissue>
    </source>
</reference>
<feature type="domain" description="C-type lectin" evidence="1">
    <location>
        <begin position="10"/>
        <end position="128"/>
    </location>
</feature>
<dbReference type="SUPFAM" id="SSF49265">
    <property type="entry name" value="Fibronectin type III"/>
    <property type="match status" value="1"/>
</dbReference>
<dbReference type="Proteomes" id="UP001164746">
    <property type="component" value="Chromosome 17"/>
</dbReference>
<organism evidence="2 3">
    <name type="scientific">Mya arenaria</name>
    <name type="common">Soft-shell clam</name>
    <dbReference type="NCBI Taxonomy" id="6604"/>
    <lineage>
        <taxon>Eukaryota</taxon>
        <taxon>Metazoa</taxon>
        <taxon>Spiralia</taxon>
        <taxon>Lophotrochozoa</taxon>
        <taxon>Mollusca</taxon>
        <taxon>Bivalvia</taxon>
        <taxon>Autobranchia</taxon>
        <taxon>Heteroconchia</taxon>
        <taxon>Euheterodonta</taxon>
        <taxon>Imparidentia</taxon>
        <taxon>Neoheterodontei</taxon>
        <taxon>Myida</taxon>
        <taxon>Myoidea</taxon>
        <taxon>Myidae</taxon>
        <taxon>Mya</taxon>
    </lineage>
</organism>
<accession>A0ABY7GJQ4</accession>
<evidence type="ECO:0000313" key="2">
    <source>
        <dbReference type="EMBL" id="WAR31706.1"/>
    </source>
</evidence>
<dbReference type="InterPro" id="IPR016187">
    <property type="entry name" value="CTDL_fold"/>
</dbReference>
<dbReference type="Gene3D" id="3.10.100.10">
    <property type="entry name" value="Mannose-Binding Protein A, subunit A"/>
    <property type="match status" value="1"/>
</dbReference>
<dbReference type="EMBL" id="CP111028">
    <property type="protein sequence ID" value="WAR31706.1"/>
    <property type="molecule type" value="Genomic_DNA"/>
</dbReference>
<name>A0ABY7GJQ4_MYAAR</name>
<dbReference type="SMART" id="SM00034">
    <property type="entry name" value="CLECT"/>
    <property type="match status" value="1"/>
</dbReference>
<sequence length="2695" mass="301331">TTCPEGFTANGNVCFRYYLDCLNWENAAFKCEEVGGFLYKIADDESFQVASQIALSMYQDKGHMCTDYRQLWIGAKRGNDHIFYWHDRTPANENRYWAIGNPSDNDACKLIEHCILISCPFPSATVCKKCVDNRVHFIPFDNERVCESPEDSPDIDYTSDDSILVHWHGFIDHESGIKLYRVGLSDRCLSSQDLYNFTESPSVSILSELLFSEESVRIPTTFTGKRFVTVIALNNAMEPSRPACSDGITRDISPPEFRNMTLQHGQLSESLICLHGEVYLMQTNMQRAKLHNTSVCQSVCGADVEKHNITEMYQIDEIKEKDEDISSFLCEHFPLYTNDTLIYLPNDNVFITWVIEEGGSQIDDFFVGLGVSPTEIASPSIREYQSTQKKNYFKRIHEGIGPDEIFYIFVKVINKAGLENIATIGPVLIDQTPPLNRTLHQVIVESEHIVFGWDSNTLYDEEQTAQIDQIYFQIAHNGIAATPYLEWRLDTSPPCSLYSGGCFRYPLRRLQLQDTDNNLEFYIKMHVYNNAGHYLSLASEPFRLPARYPPGQIVIFDIDPSLNNSFIDVNAHLTKEVLCARWKGSLDENLTLEAGVGLSNATDEVVNFQLISNSNSYCIHSIDIRPNVKYVFLLRSSGTGGVSVSFSNGIMILDKDELTHSLSVNIGHDCSNQIGNTYNVTLANNSARVTINDPLHVGQRYIINTPYKTVVTSDDGIVSTEGRDTYIRPFVNRPELAIKVEDSTIVRDIRGIKLCLCQVQNVILQPKKLVVSWKFVDQDIAFLYKSVELGFSVGVSENNSIAGQNRTFVVPYQQPIDTNHSILEFNFLTNKKYVAEVKVCSKLECTKPVQSIEFSIERLNPVLEITEASLLLGDTCVHVKLQWSIEDKDIGLTFYQWTLVQDVEGRKTLLPWKSITDDSINITVEDCVVLPVHGHISSYACIKAYSVSGQLISSCKKLATLDFGTYDANAVYDFDTRSESWTQIQSIIHSSNVGDMYTFLHDNELDFGTSKLRPAAAVMHANERYVSWFLMTSRHVTNDCNTDVSCLKEKVTSDGFAIFEETDLFLDAPFYLCASSNATVVEREWFTESLDEIKACSDGFILDNTAPIPGKIEIQNVNGYITNIEHAVITWDTFIKEKGASLLGYPENMQHYSIGVGYSPNRDDIISFRNTGRETAVMLSLADIADGTSVYFTVNGFDHFGLSSVVVSTALVTDTSPPTEGKIHLEQKHAYYSSDTISIRLVGFHDDHSGISYFNVGIGSSDTMVDTVSMTKYYADTLNIDLHDSNILEGHQYFILVQAINRADIPSSIVSKQFILDRTPPIGGHVLDGNWESKVDLDFQSDIYTIHANWKDFSDIESDIDFFNVGLGTDNYATDVQLLTNVGLKQDVLWNGPFIPGEKYYTTVESCNKAGLCTQRSSDGIILDNSPPIMGRVQSGSSIHHSRYLPLNTSLKLQWAGFEDPQSDIDHFELCLGRQKNMCDIVPSFNALLHSYMIKSNISLPINTPIFATVWAFNGVGMNVSSASDAILVDVTAPYNKIKPSIMLDYNTVKDKTAQWEKSIIKVFWEFLDDESPIFNHELSLFTHHEGHTPVEKVHLGSEKHYTINLDGKNWLNNGDIYFVVITSCNAAGLCSTERTNDIIIDSTPPHQGGLKPQMLWENYRDTNELHSYVFLTWYGFFDQESGIDIYYVTLSRYFSRQELSGGVIVQNHDNTSEEQHGNFTLTEALKPNDLIIVSVWTANSVGLNSSVARVSLFSLSSVTSSDIIENQRGILKLEKHSCVVHFCNKDCTCAVVGRPCIEAETNMSCVEINALNTTDSEVERFAVFGGLQFKPLTLTASSACLAGHWTQVEHSRKVTGIYRFEWSIGIHNQPHGEGIFDLQKEIPWVDIGLRQEFVHCLPINRSLIHGELYDIYVKTWYGPSQFAIFTSKSIKVDQTPPTVRRGRYIIEGTADCATDLDFIDWTDEISACWSGVFSEQQSDIQHYLVALGTSPNVDDVFASQHMGLKTKISISNLTLEHAVRYYFTVTAVNTAWLHTSVSSDGFIVDTTPPSKGVVFNTITHKNVAYQSSVTSLGLSWHGFQDHCSGIKSYYVAVVEKQEPPYSSTNFTEVYIKTSVTFKDLYLISGSVYYGVVKAIDAAGHESDLIASPGVIIDPTPPKGYNCDQFEDTGVIEFLDDSKDNWTKTIVAQLDKDAVYRIEGSVENAFVDSVNLQINRFITRIQTVLNHQQVSEFSYTFVFNQRVAHNITLSVDNHNNINNILGTIVLQKCSSIIENKTNALHVRQIRHDSVAVTAMIQDKESDLKTVQIGAGTTPGGFQVQPLTPIHVDIMSGIIKGHLVHAMKLYTTIIAENHAGLSSVFQSTEPIIIDHTPPIITHLEALATVIYVNESDEIASRVQVNATWNAQDDESNVKHCTCSIGMLSSKANVQDQWYTDTLSSCESNLLQLNHGDKVYVNINCVNNVELATTTTVASNTVSMDFITSNQATVNILPVNEGLISSIPLTVGPTKIQSNTSMVQISWSGFDDISGIDFYEYFISDKRNATIVDWTNVHLKTVATARGLALHNTETLNVRVRTTNTGQHRGEAVNASLFTISQPPALSGSPMLASRNEHVIHIDWEQAFDTLPEIPVVYSLVVGSKEGFTDILDISYYTGHTYDIVAPSSTLISPKISELFFTITCAYPTGISSVYMTIFKM</sequence>
<dbReference type="PROSITE" id="PS50041">
    <property type="entry name" value="C_TYPE_LECTIN_2"/>
    <property type="match status" value="1"/>
</dbReference>
<dbReference type="InterPro" id="IPR016186">
    <property type="entry name" value="C-type_lectin-like/link_sf"/>
</dbReference>
<feature type="non-terminal residue" evidence="2">
    <location>
        <position position="1"/>
    </location>
</feature>
<dbReference type="PANTHER" id="PTHR16897">
    <property type="entry name" value="OS10G0105400 PROTEIN"/>
    <property type="match status" value="1"/>
</dbReference>
<dbReference type="SUPFAM" id="SSF56436">
    <property type="entry name" value="C-type lectin-like"/>
    <property type="match status" value="1"/>
</dbReference>
<dbReference type="InterPro" id="IPR001304">
    <property type="entry name" value="C-type_lectin-like"/>
</dbReference>
<dbReference type="CDD" id="cd00037">
    <property type="entry name" value="CLECT"/>
    <property type="match status" value="1"/>
</dbReference>
<proteinExistence type="predicted"/>
<evidence type="ECO:0000259" key="1">
    <source>
        <dbReference type="PROSITE" id="PS50041"/>
    </source>
</evidence>
<dbReference type="PANTHER" id="PTHR16897:SF2">
    <property type="entry name" value="OS03G0226600 PROTEIN"/>
    <property type="match status" value="1"/>
</dbReference>
<gene>
    <name evidence="2" type="ORF">MAR_034248</name>
</gene>
<dbReference type="Pfam" id="PF00059">
    <property type="entry name" value="Lectin_C"/>
    <property type="match status" value="1"/>
</dbReference>
<keyword evidence="3" id="KW-1185">Reference proteome</keyword>